<evidence type="ECO:0000256" key="4">
    <source>
        <dbReference type="ARBA" id="ARBA00022475"/>
    </source>
</evidence>
<evidence type="ECO:0000256" key="1">
    <source>
        <dbReference type="ARBA" id="ARBA00004651"/>
    </source>
</evidence>
<gene>
    <name evidence="11" type="ORF">J2I48_18730</name>
</gene>
<keyword evidence="5 10" id="KW-0812">Transmembrane</keyword>
<dbReference type="PANTHER" id="PTHR32063:SF24">
    <property type="entry name" value="CATION EFFLUX SYSTEM (ACRB_ACRD_ACRF FAMILY)"/>
    <property type="match status" value="1"/>
</dbReference>
<dbReference type="Gene3D" id="1.20.1600.10">
    <property type="entry name" value="Outer membrane efflux proteins (OEP)"/>
    <property type="match status" value="1"/>
</dbReference>
<feature type="transmembrane region" description="Helical" evidence="10">
    <location>
        <begin position="931"/>
        <end position="948"/>
    </location>
</feature>
<keyword evidence="7 10" id="KW-0472">Membrane</keyword>
<proteinExistence type="inferred from homology"/>
<dbReference type="Gene3D" id="3.30.70.1320">
    <property type="entry name" value="Multidrug efflux transporter AcrB pore domain like"/>
    <property type="match status" value="1"/>
</dbReference>
<dbReference type="Proteomes" id="UP000664795">
    <property type="component" value="Unassembled WGS sequence"/>
</dbReference>
<feature type="transmembrane region" description="Helical" evidence="10">
    <location>
        <begin position="1003"/>
        <end position="1024"/>
    </location>
</feature>
<dbReference type="Gene3D" id="3.30.70.1430">
    <property type="entry name" value="Multidrug efflux transporter AcrB pore domain"/>
    <property type="match status" value="2"/>
</dbReference>
<feature type="transmembrane region" description="Helical" evidence="10">
    <location>
        <begin position="350"/>
        <end position="366"/>
    </location>
</feature>
<dbReference type="Gene3D" id="3.30.2090.10">
    <property type="entry name" value="Multidrug efflux transporter AcrB TolC docking domain, DN and DC subdomains"/>
    <property type="match status" value="2"/>
</dbReference>
<feature type="compositionally biased region" description="Basic and acidic residues" evidence="9">
    <location>
        <begin position="428"/>
        <end position="442"/>
    </location>
</feature>
<dbReference type="Pfam" id="PF00873">
    <property type="entry name" value="ACR_tran"/>
    <property type="match status" value="1"/>
</dbReference>
<dbReference type="GO" id="GO:0015562">
    <property type="term" value="F:efflux transmembrane transporter activity"/>
    <property type="evidence" value="ECO:0007669"/>
    <property type="project" value="InterPro"/>
</dbReference>
<feature type="transmembrane region" description="Helical" evidence="10">
    <location>
        <begin position="905"/>
        <end position="924"/>
    </location>
</feature>
<comment type="similarity">
    <text evidence="2">Belongs to the resistance-nodulation-cell division (RND) (TC 2.A.6) family.</text>
</comment>
<feature type="transmembrane region" description="Helical" evidence="10">
    <location>
        <begin position="373"/>
        <end position="393"/>
    </location>
</feature>
<evidence type="ECO:0000256" key="10">
    <source>
        <dbReference type="SAM" id="Phobius"/>
    </source>
</evidence>
<keyword evidence="4" id="KW-1003">Cell membrane</keyword>
<dbReference type="SUPFAM" id="SSF82693">
    <property type="entry name" value="Multidrug efflux transporter AcrB pore domain, PN1, PN2, PC1 and PC2 subdomains"/>
    <property type="match status" value="2"/>
</dbReference>
<feature type="transmembrane region" description="Helical" evidence="10">
    <location>
        <begin position="1082"/>
        <end position="1098"/>
    </location>
</feature>
<evidence type="ECO:0000313" key="11">
    <source>
        <dbReference type="EMBL" id="MBO0933052.1"/>
    </source>
</evidence>
<keyword evidence="6 10" id="KW-1133">Transmembrane helix</keyword>
<feature type="transmembrane region" description="Helical" evidence="10">
    <location>
        <begin position="568"/>
        <end position="586"/>
    </location>
</feature>
<dbReference type="EMBL" id="JAFMYU010000016">
    <property type="protein sequence ID" value="MBO0933052.1"/>
    <property type="molecule type" value="Genomic_DNA"/>
</dbReference>
<dbReference type="GO" id="GO:0005886">
    <property type="term" value="C:plasma membrane"/>
    <property type="evidence" value="ECO:0007669"/>
    <property type="project" value="UniProtKB-SubCell"/>
</dbReference>
<feature type="coiled-coil region" evidence="8">
    <location>
        <begin position="1250"/>
        <end position="1286"/>
    </location>
</feature>
<dbReference type="SUPFAM" id="SSF82714">
    <property type="entry name" value="Multidrug efflux transporter AcrB TolC docking domain, DN and DC subdomains"/>
    <property type="match status" value="2"/>
</dbReference>
<dbReference type="InterPro" id="IPR001036">
    <property type="entry name" value="Acrflvin-R"/>
</dbReference>
<dbReference type="NCBIfam" id="TIGR00914">
    <property type="entry name" value="2A0601"/>
    <property type="match status" value="1"/>
</dbReference>
<evidence type="ECO:0000256" key="7">
    <source>
        <dbReference type="ARBA" id="ARBA00023136"/>
    </source>
</evidence>
<evidence type="ECO:0000256" key="8">
    <source>
        <dbReference type="SAM" id="Coils"/>
    </source>
</evidence>
<dbReference type="Gene3D" id="3.30.70.1440">
    <property type="entry name" value="Multidrug efflux transporter AcrB pore domain"/>
    <property type="match status" value="1"/>
</dbReference>
<name>A0A939JXK4_9BACT</name>
<sequence>MLNAIIQFSIRNKLIIGLFALALTLWGVWSATQLPIDAVPDITNNQVQIITSSPSLAAEDIERLVTFPIEVSLSNIPGLTELRSFSRFGLSIITVVFTDATDVYWARQQISERLQNVVSQIPPGVGTPTMAPVTTGLGEIFQYTVTPKKGYESKYSLADLRTIQDWTIRRGLLGTEGVADVSGFGGLMKQYEIAVDPDRLKSVGITIADLFHALQQNNQNTGGAYIDKKPNAYFIRSDGLITSPDDIANIVVRLSNGGSSMTGSPIRVRDVAKVRIGSAVRYGAVTRNGQGETVGAIVMMIKGENSSAVIKRVKSKIAEIQKTLPEGVQIVPFLDRTKMVNSAIGTVERNLMEGALIVIFVLVLLLGNFRAGLVVASVIPLALLFAISMMNLFGVSGNLMSLGAIDFGLIVDGAVIIVEATMHHLQGRKSERVNERKSERSRGSLSPNAEPSTLSEEHLSQAEMDEEVYGAASRIRSSAAFGEIIIMIVYLPILSLSGIEGKMFRPMALTVAFAILGAFILSLTYVPMISALLLSKKVAHKESFSDKIMKRLFRVYEPLLLRSLKHRALILGIAVLLLGAALFTFSRMGGEFIPQLDEGDFAIDTRTLTGSSLSETVDATLKGERVLLSQFPEVEQVVAKIGSGEIPTDPMSIEAADMMVILKPRDQWTSATTRDELAEKMSEALSAIPGVTFGIQQPVQMRFNELMTGSRQDVALKIYGEDLNELTKLANQVGGLVRKIDGATDLYIEQVGGLSQILIKLDRNAIAKYGLNVTDVNQTINTAFAGQTAGSVYEGEKRYDLVLRLAEDKRQTIDDIRNLYVATPDNNQIPLAQIATVSMEQAPNQIQRDQTHRRITLGFNVRGRDVESIVTELQQKVQSQIKFPAGYSVTYGGTFQNLVDAKQRLTIAVPIALGLIFALLFFTFNSARQSLMIFMAIPLAAIGGVFALELRGMPFSISAGVGFIALFGVAVLNGIVLIAEFNRLRHEDHLTDMAEIIRQGSEIRLRPVIMTALVASFGFIPMALSNSAGAEVQKPLATVVIGGLLTATLLTLIVLPILYSLFEKKSLDKEVQEARKQPTKNAISVATAVILLVLLGTVQQGRAQSSGILSLNQALQQAGNRNAQIQLGNIGVTQQQALRRTAYDAGRFSATALLGQYNSRRFDNNLTVTQTIPNPVLMRRLADLNDRAVANRQAAVAVTQNDVRYQVKAAYYDLGYLHQRRQLYRQQDTILAEFVQAATLRFKTGETGSLEKATAESQRADQQVRLAQLEAELTAARTRLKTLLYSTAPVDTDEQPLPKLTLSYNPDSLLLTQPDQNPQVRLLQSQIQVAEQSRLVEQARSRPDFLVGLTSQTLIGNQLIDGQEIYFGPGYRFTAGQLGVSFPLFGKAQKARVEAARVGEQLAQTELQSGQFGLNQQLQQAVGQYVQYRNALTYYEQNGLAQAQLIQTNARRAFRGGDIGYVEFSLAIQQALTIRSSYLDLLNQYNQSVLYITYLLGNP</sequence>
<keyword evidence="3" id="KW-0813">Transport</keyword>
<dbReference type="Gene3D" id="1.20.1640.10">
    <property type="entry name" value="Multidrug efflux transporter AcrB transmembrane domain"/>
    <property type="match status" value="2"/>
</dbReference>
<evidence type="ECO:0000256" key="5">
    <source>
        <dbReference type="ARBA" id="ARBA00022692"/>
    </source>
</evidence>
<evidence type="ECO:0000256" key="2">
    <source>
        <dbReference type="ARBA" id="ARBA00010942"/>
    </source>
</evidence>
<evidence type="ECO:0000256" key="6">
    <source>
        <dbReference type="ARBA" id="ARBA00022989"/>
    </source>
</evidence>
<comment type="caution">
    <text evidence="11">The sequence shown here is derived from an EMBL/GenBank/DDBJ whole genome shotgun (WGS) entry which is preliminary data.</text>
</comment>
<feature type="transmembrane region" description="Helical" evidence="10">
    <location>
        <begin position="960"/>
        <end position="982"/>
    </location>
</feature>
<dbReference type="RefSeq" id="WP_207337016.1">
    <property type="nucleotide sequence ID" value="NZ_JAFMYU010000016.1"/>
</dbReference>
<dbReference type="SUPFAM" id="SSF82866">
    <property type="entry name" value="Multidrug efflux transporter AcrB transmembrane domain"/>
    <property type="match status" value="2"/>
</dbReference>
<evidence type="ECO:0000256" key="9">
    <source>
        <dbReference type="SAM" id="MobiDB-lite"/>
    </source>
</evidence>
<dbReference type="PANTHER" id="PTHR32063">
    <property type="match status" value="1"/>
</dbReference>
<evidence type="ECO:0000313" key="12">
    <source>
        <dbReference type="Proteomes" id="UP000664795"/>
    </source>
</evidence>
<feature type="region of interest" description="Disordered" evidence="9">
    <location>
        <begin position="428"/>
        <end position="458"/>
    </location>
</feature>
<dbReference type="GO" id="GO:0042910">
    <property type="term" value="F:xenobiotic transmembrane transporter activity"/>
    <property type="evidence" value="ECO:0007669"/>
    <property type="project" value="TreeGrafter"/>
</dbReference>
<dbReference type="SUPFAM" id="SSF56954">
    <property type="entry name" value="Outer membrane efflux proteins (OEP)"/>
    <property type="match status" value="1"/>
</dbReference>
<feature type="transmembrane region" description="Helical" evidence="10">
    <location>
        <begin position="1036"/>
        <end position="1062"/>
    </location>
</feature>
<organism evidence="11 12">
    <name type="scientific">Fibrella aquatilis</name>
    <dbReference type="NCBI Taxonomy" id="2817059"/>
    <lineage>
        <taxon>Bacteria</taxon>
        <taxon>Pseudomonadati</taxon>
        <taxon>Bacteroidota</taxon>
        <taxon>Cytophagia</taxon>
        <taxon>Cytophagales</taxon>
        <taxon>Spirosomataceae</taxon>
        <taxon>Fibrella</taxon>
    </lineage>
</organism>
<dbReference type="GO" id="GO:0008324">
    <property type="term" value="F:monoatomic cation transmembrane transporter activity"/>
    <property type="evidence" value="ECO:0007669"/>
    <property type="project" value="InterPro"/>
</dbReference>
<keyword evidence="8" id="KW-0175">Coiled coil</keyword>
<comment type="subcellular location">
    <subcellularLocation>
        <location evidence="1">Cell membrane</location>
        <topology evidence="1">Multi-pass membrane protein</topology>
    </subcellularLocation>
</comment>
<feature type="compositionally biased region" description="Polar residues" evidence="9">
    <location>
        <begin position="443"/>
        <end position="454"/>
    </location>
</feature>
<reference evidence="11 12" key="1">
    <citation type="submission" date="2021-03" db="EMBL/GenBank/DDBJ databases">
        <title>Fibrella sp. HMF5036 genome sequencing and assembly.</title>
        <authorList>
            <person name="Kang H."/>
            <person name="Kim H."/>
            <person name="Bae S."/>
            <person name="Joh K."/>
        </authorList>
    </citation>
    <scope>NUCLEOTIDE SEQUENCE [LARGE SCALE GENOMIC DNA]</scope>
    <source>
        <strain evidence="11 12">HMF5036</strain>
    </source>
</reference>
<evidence type="ECO:0000256" key="3">
    <source>
        <dbReference type="ARBA" id="ARBA00022448"/>
    </source>
</evidence>
<dbReference type="PRINTS" id="PR00702">
    <property type="entry name" value="ACRIFLAVINRP"/>
</dbReference>
<dbReference type="InterPro" id="IPR027463">
    <property type="entry name" value="AcrB_DN_DC_subdom"/>
</dbReference>
<protein>
    <submittedName>
        <fullName evidence="11">CusA/CzcA family heavy metal efflux RND transporter</fullName>
    </submittedName>
</protein>
<feature type="transmembrane region" description="Helical" evidence="10">
    <location>
        <begin position="511"/>
        <end position="534"/>
    </location>
</feature>
<keyword evidence="12" id="KW-1185">Reference proteome</keyword>
<feature type="transmembrane region" description="Helical" evidence="10">
    <location>
        <begin position="399"/>
        <end position="422"/>
    </location>
</feature>
<dbReference type="InterPro" id="IPR004763">
    <property type="entry name" value="CusA-like"/>
</dbReference>
<feature type="transmembrane region" description="Helical" evidence="10">
    <location>
        <begin position="480"/>
        <end position="499"/>
    </location>
</feature>
<accession>A0A939JXK4</accession>